<dbReference type="eggNOG" id="ENOG5032ZF3">
    <property type="taxonomic scope" value="Bacteria"/>
</dbReference>
<dbReference type="NCBIfam" id="TIGR02620">
    <property type="entry name" value="cas_VVA1548"/>
    <property type="match status" value="1"/>
</dbReference>
<evidence type="ECO:0000313" key="2">
    <source>
        <dbReference type="Proteomes" id="UP000035860"/>
    </source>
</evidence>
<accession>A0A066UKD1</accession>
<organism evidence="1 2">
    <name type="scientific">Moraxella bovoculi 237</name>
    <dbReference type="NCBI Taxonomy" id="743974"/>
    <lineage>
        <taxon>Bacteria</taxon>
        <taxon>Pseudomonadati</taxon>
        <taxon>Pseudomonadota</taxon>
        <taxon>Gammaproteobacteria</taxon>
        <taxon>Moraxellales</taxon>
        <taxon>Moraxellaceae</taxon>
        <taxon>Moraxella</taxon>
    </lineage>
</organism>
<protein>
    <submittedName>
        <fullName evidence="1">Putative CRISPR-associated VVA1548 family protein</fullName>
    </submittedName>
</protein>
<dbReference type="GeneID" id="301974939"/>
<name>A0A066UKD1_9GAMM</name>
<dbReference type="Pfam" id="PF09652">
    <property type="entry name" value="Cas_VVA1548"/>
    <property type="match status" value="1"/>
</dbReference>
<dbReference type="RefSeq" id="WP_036366572.1">
    <property type="nucleotide sequence ID" value="NZ_AOMT01000030.1"/>
</dbReference>
<dbReference type="EMBL" id="AOMT01000030">
    <property type="protein sequence ID" value="KDN24614.1"/>
    <property type="molecule type" value="Genomic_DNA"/>
</dbReference>
<dbReference type="InterPro" id="IPR013443">
    <property type="entry name" value="CRISPR-assoc_prot_Csx16"/>
</dbReference>
<dbReference type="OrthoDB" id="8548152at2"/>
<comment type="caution">
    <text evidence="1">The sequence shown here is derived from an EMBL/GenBank/DDBJ whole genome shotgun (WGS) entry which is preliminary data.</text>
</comment>
<evidence type="ECO:0000313" key="1">
    <source>
        <dbReference type="EMBL" id="KDN24614.1"/>
    </source>
</evidence>
<gene>
    <name evidence="1" type="ORF">MBO_08182</name>
</gene>
<dbReference type="AlphaFoldDB" id="A0A066UKD1"/>
<proteinExistence type="predicted"/>
<sequence>MATYFITRHIGALDWAGANGVHFDVHLPHLLDFDELRSGDVIIGTLPINIISQINDLGVRYIHLSLTIPPHLRGVELTAEQLDECQAALEEFHVKKLAKIIN</sequence>
<keyword evidence="2" id="KW-1185">Reference proteome</keyword>
<dbReference type="Proteomes" id="UP000035860">
    <property type="component" value="Unassembled WGS sequence"/>
</dbReference>
<reference evidence="1 2" key="1">
    <citation type="journal article" date="2014" name="Genome Announc.">
        <title>Draft Genome Sequence of Moraxella bovoculi Strain 237T (ATCC BAA-1259T) Isolated from a Calf with Infectious Bovine Keratoconjunctivitis.</title>
        <authorList>
            <person name="Calcutt M.J."/>
            <person name="Foecking M.F."/>
            <person name="Martin N.T."/>
            <person name="Mhlanga-Mutangadura T."/>
            <person name="Reilly T.J."/>
        </authorList>
    </citation>
    <scope>NUCLEOTIDE SEQUENCE [LARGE SCALE GENOMIC DNA]</scope>
    <source>
        <strain evidence="1 2">237</strain>
    </source>
</reference>